<evidence type="ECO:0000256" key="6">
    <source>
        <dbReference type="ARBA" id="ARBA00023136"/>
    </source>
</evidence>
<dbReference type="Pfam" id="PF00892">
    <property type="entry name" value="EamA"/>
    <property type="match status" value="2"/>
</dbReference>
<evidence type="ECO:0000256" key="7">
    <source>
        <dbReference type="SAM" id="Phobius"/>
    </source>
</evidence>
<reference evidence="9 10" key="1">
    <citation type="submission" date="2018-11" db="EMBL/GenBank/DDBJ databases">
        <title>Multidrug-resistant genes are associated with an 42-kb island TGI1 carrying a complex class 1 integron in a Trueperella pyogenes.</title>
        <authorList>
            <person name="Dong W."/>
        </authorList>
    </citation>
    <scope>NUCLEOTIDE SEQUENCE [LARGE SCALE GENOMIC DNA]</scope>
    <source>
        <strain evidence="9 10">TP4</strain>
    </source>
</reference>
<evidence type="ECO:0000256" key="5">
    <source>
        <dbReference type="ARBA" id="ARBA00022989"/>
    </source>
</evidence>
<evidence type="ECO:0000256" key="2">
    <source>
        <dbReference type="ARBA" id="ARBA00007362"/>
    </source>
</evidence>
<dbReference type="Proteomes" id="UP000275951">
    <property type="component" value="Chromosome"/>
</dbReference>
<keyword evidence="5 7" id="KW-1133">Transmembrane helix</keyword>
<feature type="transmembrane region" description="Helical" evidence="7">
    <location>
        <begin position="69"/>
        <end position="88"/>
    </location>
</feature>
<feature type="transmembrane region" description="Helical" evidence="7">
    <location>
        <begin position="94"/>
        <end position="116"/>
    </location>
</feature>
<feature type="domain" description="EamA" evidence="8">
    <location>
        <begin position="11"/>
        <end position="139"/>
    </location>
</feature>
<dbReference type="InterPro" id="IPR000620">
    <property type="entry name" value="EamA_dom"/>
</dbReference>
<evidence type="ECO:0000259" key="8">
    <source>
        <dbReference type="Pfam" id="PF00892"/>
    </source>
</evidence>
<keyword evidence="6 7" id="KW-0472">Membrane</keyword>
<protein>
    <submittedName>
        <fullName evidence="9">DMT family transporter</fullName>
    </submittedName>
</protein>
<dbReference type="AlphaFoldDB" id="A0A3S9QPJ6"/>
<dbReference type="Gene3D" id="1.10.3730.20">
    <property type="match status" value="1"/>
</dbReference>
<evidence type="ECO:0000313" key="10">
    <source>
        <dbReference type="Proteomes" id="UP000275951"/>
    </source>
</evidence>
<evidence type="ECO:0000256" key="1">
    <source>
        <dbReference type="ARBA" id="ARBA00004651"/>
    </source>
</evidence>
<gene>
    <name evidence="9" type="ORF">EBQ10_09025</name>
</gene>
<feature type="transmembrane region" description="Helical" evidence="7">
    <location>
        <begin position="176"/>
        <end position="199"/>
    </location>
</feature>
<feature type="transmembrane region" description="Helical" evidence="7">
    <location>
        <begin position="7"/>
        <end position="28"/>
    </location>
</feature>
<dbReference type="InterPro" id="IPR051258">
    <property type="entry name" value="Diverse_Substrate_Transporter"/>
</dbReference>
<dbReference type="GO" id="GO:0005886">
    <property type="term" value="C:plasma membrane"/>
    <property type="evidence" value="ECO:0007669"/>
    <property type="project" value="UniProtKB-SubCell"/>
</dbReference>
<feature type="domain" description="EamA" evidence="8">
    <location>
        <begin position="148"/>
        <end position="278"/>
    </location>
</feature>
<dbReference type="EMBL" id="CP033905">
    <property type="protein sequence ID" value="AZR07908.1"/>
    <property type="molecule type" value="Genomic_DNA"/>
</dbReference>
<comment type="subcellular location">
    <subcellularLocation>
        <location evidence="1">Cell membrane</location>
        <topology evidence="1">Multi-pass membrane protein</topology>
    </subcellularLocation>
</comment>
<comment type="similarity">
    <text evidence="2">Belongs to the EamA transporter family.</text>
</comment>
<feature type="transmembrane region" description="Helical" evidence="7">
    <location>
        <begin position="261"/>
        <end position="279"/>
    </location>
</feature>
<sequence>MQPRLSSMLPMISLIGVTAVWGSTFFMIKGLLNEISALDFLSVRFILASVVSAVVMFPRLRGAKRQTWIHGLTLGLIYAMAQIFQTIGLQYTDASVSGFITGMYVVLTPIALLILFKARISPRAWGTVILATIGIAVLSLTGLTVGAGEFITLIGSAFYAVHIAFLGQWAKDDDPLTLGVIQIFGIAIVCTLGALPGGISLPQSGGSWLALAFMSLIAGLGALLTQTWAQSKISATSAAIIMTTEPVFASLFAILCGGESLTPRLVIGGGLIVSAMLLAELSHSTKSDSH</sequence>
<proteinExistence type="inferred from homology"/>
<evidence type="ECO:0000313" key="9">
    <source>
        <dbReference type="EMBL" id="AZR07908.1"/>
    </source>
</evidence>
<dbReference type="PANTHER" id="PTHR42920">
    <property type="entry name" value="OS03G0707200 PROTEIN-RELATED"/>
    <property type="match status" value="1"/>
</dbReference>
<evidence type="ECO:0000256" key="4">
    <source>
        <dbReference type="ARBA" id="ARBA00022692"/>
    </source>
</evidence>
<feature type="transmembrane region" description="Helical" evidence="7">
    <location>
        <begin position="205"/>
        <end position="224"/>
    </location>
</feature>
<feature type="transmembrane region" description="Helical" evidence="7">
    <location>
        <begin position="40"/>
        <end position="57"/>
    </location>
</feature>
<evidence type="ECO:0000256" key="3">
    <source>
        <dbReference type="ARBA" id="ARBA00022475"/>
    </source>
</evidence>
<organism evidence="9 10">
    <name type="scientific">Trueperella pyogenes</name>
    <dbReference type="NCBI Taxonomy" id="1661"/>
    <lineage>
        <taxon>Bacteria</taxon>
        <taxon>Bacillati</taxon>
        <taxon>Actinomycetota</taxon>
        <taxon>Actinomycetes</taxon>
        <taxon>Actinomycetales</taxon>
        <taxon>Actinomycetaceae</taxon>
        <taxon>Trueperella</taxon>
    </lineage>
</organism>
<keyword evidence="3" id="KW-1003">Cell membrane</keyword>
<feature type="transmembrane region" description="Helical" evidence="7">
    <location>
        <begin position="123"/>
        <end position="144"/>
    </location>
</feature>
<dbReference type="PANTHER" id="PTHR42920:SF5">
    <property type="entry name" value="EAMA DOMAIN-CONTAINING PROTEIN"/>
    <property type="match status" value="1"/>
</dbReference>
<keyword evidence="4 7" id="KW-0812">Transmembrane</keyword>
<feature type="transmembrane region" description="Helical" evidence="7">
    <location>
        <begin position="236"/>
        <end position="255"/>
    </location>
</feature>
<dbReference type="SUPFAM" id="SSF103481">
    <property type="entry name" value="Multidrug resistance efflux transporter EmrE"/>
    <property type="match status" value="2"/>
</dbReference>
<name>A0A3S9QPJ6_9ACTO</name>
<accession>A0A3S9QPJ6</accession>
<dbReference type="InterPro" id="IPR037185">
    <property type="entry name" value="EmrE-like"/>
</dbReference>